<keyword evidence="6" id="KW-1185">Reference proteome</keyword>
<dbReference type="InterPro" id="IPR050762">
    <property type="entry name" value="HD-ZIP_Homeobox_LZ_Class_II"/>
</dbReference>
<accession>A0AAQ3K236</accession>
<organism evidence="5 6">
    <name type="scientific">Canna indica</name>
    <name type="common">Indian-shot</name>
    <dbReference type="NCBI Taxonomy" id="4628"/>
    <lineage>
        <taxon>Eukaryota</taxon>
        <taxon>Viridiplantae</taxon>
        <taxon>Streptophyta</taxon>
        <taxon>Embryophyta</taxon>
        <taxon>Tracheophyta</taxon>
        <taxon>Spermatophyta</taxon>
        <taxon>Magnoliopsida</taxon>
        <taxon>Liliopsida</taxon>
        <taxon>Zingiberales</taxon>
        <taxon>Cannaceae</taxon>
        <taxon>Canna</taxon>
    </lineage>
</organism>
<evidence type="ECO:0000256" key="2">
    <source>
        <dbReference type="ARBA" id="ARBA00023015"/>
    </source>
</evidence>
<evidence type="ECO:0000313" key="6">
    <source>
        <dbReference type="Proteomes" id="UP001327560"/>
    </source>
</evidence>
<evidence type="ECO:0000256" key="3">
    <source>
        <dbReference type="ARBA" id="ARBA00023163"/>
    </source>
</evidence>
<comment type="subcellular location">
    <subcellularLocation>
        <location evidence="1">Nucleus</location>
    </subcellularLocation>
</comment>
<dbReference type="AlphaFoldDB" id="A0AAQ3K236"/>
<name>A0AAQ3K236_9LILI</name>
<feature type="region of interest" description="Disordered" evidence="4">
    <location>
        <begin position="1"/>
        <end position="58"/>
    </location>
</feature>
<keyword evidence="2" id="KW-0805">Transcription regulation</keyword>
<reference evidence="5 6" key="1">
    <citation type="submission" date="2023-10" db="EMBL/GenBank/DDBJ databases">
        <title>Chromosome-scale genome assembly provides insights into flower coloration mechanisms of Canna indica.</title>
        <authorList>
            <person name="Li C."/>
        </authorList>
    </citation>
    <scope>NUCLEOTIDE SEQUENCE [LARGE SCALE GENOMIC DNA]</scope>
    <source>
        <tissue evidence="5">Flower</tissue>
    </source>
</reference>
<sequence>MPPFQKKTAQWNTELLPHSSARKRPIPDARRFLPATGTCDGISEEEDDGEGGPRKKLRLSKEQSAVLEESFNEHNTLNPNEVEANRGGLRVPEKMLRKPRSREQKAAEGSGRAESGEAVVVVVTAVLHAHGFPHHARRLSFLRAHLRLGRQCGAGAPPVPADPELAYSS</sequence>
<dbReference type="EMBL" id="CP136891">
    <property type="protein sequence ID" value="WOK98711.1"/>
    <property type="molecule type" value="Genomic_DNA"/>
</dbReference>
<gene>
    <name evidence="5" type="ORF">Cni_G07423</name>
</gene>
<dbReference type="Proteomes" id="UP001327560">
    <property type="component" value="Chromosome 2"/>
</dbReference>
<protein>
    <recommendedName>
        <fullName evidence="7">HD-ZIP protein N-terminal domain-containing protein</fullName>
    </recommendedName>
</protein>
<dbReference type="GO" id="GO:0005634">
    <property type="term" value="C:nucleus"/>
    <property type="evidence" value="ECO:0007669"/>
    <property type="project" value="UniProtKB-SubCell"/>
</dbReference>
<keyword evidence="3" id="KW-0804">Transcription</keyword>
<feature type="compositionally biased region" description="Basic and acidic residues" evidence="4">
    <location>
        <begin position="91"/>
        <end position="106"/>
    </location>
</feature>
<feature type="region of interest" description="Disordered" evidence="4">
    <location>
        <begin position="73"/>
        <end position="115"/>
    </location>
</feature>
<evidence type="ECO:0000256" key="4">
    <source>
        <dbReference type="SAM" id="MobiDB-lite"/>
    </source>
</evidence>
<evidence type="ECO:0000313" key="5">
    <source>
        <dbReference type="EMBL" id="WOK98711.1"/>
    </source>
</evidence>
<proteinExistence type="predicted"/>
<evidence type="ECO:0008006" key="7">
    <source>
        <dbReference type="Google" id="ProtNLM"/>
    </source>
</evidence>
<dbReference type="PANTHER" id="PTHR45714:SF11">
    <property type="entry name" value="HOMEOBOX-LEUCINE ZIPPER PROTEIN HAT3"/>
    <property type="match status" value="1"/>
</dbReference>
<evidence type="ECO:0000256" key="1">
    <source>
        <dbReference type="ARBA" id="ARBA00004123"/>
    </source>
</evidence>
<dbReference type="PANTHER" id="PTHR45714">
    <property type="entry name" value="HOMEOBOX-LEUCINE ZIPPER PROTEIN HAT14"/>
    <property type="match status" value="1"/>
</dbReference>